<dbReference type="PROSITE" id="PS50216">
    <property type="entry name" value="DHHC"/>
    <property type="match status" value="1"/>
</dbReference>
<keyword evidence="5 10" id="KW-0472">Membrane</keyword>
<feature type="region of interest" description="Disordered" evidence="11">
    <location>
        <begin position="61"/>
        <end position="80"/>
    </location>
</feature>
<protein>
    <recommendedName>
        <fullName evidence="10">Palmitoyltransferase</fullName>
        <ecNumber evidence="10">2.3.1.225</ecNumber>
    </recommendedName>
</protein>
<evidence type="ECO:0000313" key="13">
    <source>
        <dbReference type="EMBL" id="EGO21035.1"/>
    </source>
</evidence>
<feature type="transmembrane region" description="Helical" evidence="10">
    <location>
        <begin position="432"/>
        <end position="456"/>
    </location>
</feature>
<dbReference type="HOGENOM" id="CLU_016096_0_0_1"/>
<reference evidence="13" key="1">
    <citation type="submission" date="2011-04" db="EMBL/GenBank/DDBJ databases">
        <title>Evolution of plant cell wall degrading machinery underlies the functional diversity of forest fungi.</title>
        <authorList>
            <consortium name="US DOE Joint Genome Institute (JGI-PGF)"/>
            <person name="Eastwood D.C."/>
            <person name="Floudas D."/>
            <person name="Binder M."/>
            <person name="Majcherczyk A."/>
            <person name="Schneider P."/>
            <person name="Aerts A."/>
            <person name="Asiegbu F.O."/>
            <person name="Baker S.E."/>
            <person name="Barry K."/>
            <person name="Bendiksby M."/>
            <person name="Blumentritt M."/>
            <person name="Coutinho P.M."/>
            <person name="Cullen D."/>
            <person name="Cullen D."/>
            <person name="Gathman A."/>
            <person name="Goodell B."/>
            <person name="Henrissat B."/>
            <person name="Ihrmark K."/>
            <person name="Kauserud H."/>
            <person name="Kohler A."/>
            <person name="LaButti K."/>
            <person name="Lapidus A."/>
            <person name="Lavin J.L."/>
            <person name="Lee Y.-H."/>
            <person name="Lindquist E."/>
            <person name="Lilly W."/>
            <person name="Lucas S."/>
            <person name="Morin E."/>
            <person name="Murat C."/>
            <person name="Oguiza J.A."/>
            <person name="Park J."/>
            <person name="Pisabarro A.G."/>
            <person name="Riley R."/>
            <person name="Rosling A."/>
            <person name="Salamov A."/>
            <person name="Schmidt O."/>
            <person name="Schmutz J."/>
            <person name="Skrede I."/>
            <person name="Stenlid J."/>
            <person name="Wiebenga A."/>
            <person name="Xie X."/>
            <person name="Kues U."/>
            <person name="Hibbett D.S."/>
            <person name="Hoffmeister D."/>
            <person name="Hogberg N."/>
            <person name="Martin F."/>
            <person name="Grigoriev I.V."/>
            <person name="Watkinson S.C."/>
        </authorList>
    </citation>
    <scope>NUCLEOTIDE SEQUENCE</scope>
    <source>
        <strain evidence="13">S7.9</strain>
    </source>
</reference>
<evidence type="ECO:0000256" key="6">
    <source>
        <dbReference type="ARBA" id="ARBA00023139"/>
    </source>
</evidence>
<evidence type="ECO:0000256" key="5">
    <source>
        <dbReference type="ARBA" id="ARBA00023136"/>
    </source>
</evidence>
<evidence type="ECO:0000256" key="2">
    <source>
        <dbReference type="ARBA" id="ARBA00022679"/>
    </source>
</evidence>
<feature type="transmembrane region" description="Helical" evidence="10">
    <location>
        <begin position="322"/>
        <end position="343"/>
    </location>
</feature>
<dbReference type="RefSeq" id="XP_007321992.1">
    <property type="nucleotide sequence ID" value="XM_007321930.1"/>
</dbReference>
<dbReference type="GO" id="GO:0006612">
    <property type="term" value="P:protein targeting to membrane"/>
    <property type="evidence" value="ECO:0007669"/>
    <property type="project" value="TreeGrafter"/>
</dbReference>
<dbReference type="Pfam" id="PF01529">
    <property type="entry name" value="DHHC"/>
    <property type="match status" value="1"/>
</dbReference>
<name>F8P6G8_SERL9</name>
<accession>F8P6G8</accession>
<dbReference type="EC" id="2.3.1.225" evidence="10"/>
<dbReference type="PANTHER" id="PTHR22883">
    <property type="entry name" value="ZINC FINGER DHHC DOMAIN CONTAINING PROTEIN"/>
    <property type="match status" value="1"/>
</dbReference>
<feature type="domain" description="Palmitoyltransferase DHHC" evidence="12">
    <location>
        <begin position="386"/>
        <end position="514"/>
    </location>
</feature>
<keyword evidence="4 10" id="KW-1133">Transmembrane helix</keyword>
<dbReference type="EMBL" id="GL945439">
    <property type="protein sequence ID" value="EGO21035.1"/>
    <property type="molecule type" value="Genomic_DNA"/>
</dbReference>
<keyword evidence="6" id="KW-0564">Palmitate</keyword>
<feature type="transmembrane region" description="Helical" evidence="10">
    <location>
        <begin position="291"/>
        <end position="316"/>
    </location>
</feature>
<dbReference type="GO" id="GO:0005794">
    <property type="term" value="C:Golgi apparatus"/>
    <property type="evidence" value="ECO:0007669"/>
    <property type="project" value="TreeGrafter"/>
</dbReference>
<dbReference type="GO" id="GO:0019706">
    <property type="term" value="F:protein-cysteine S-palmitoyltransferase activity"/>
    <property type="evidence" value="ECO:0007669"/>
    <property type="project" value="UniProtKB-EC"/>
</dbReference>
<dbReference type="PANTHER" id="PTHR22883:SF488">
    <property type="entry name" value="PALMITOYLTRANSFERASE"/>
    <property type="match status" value="1"/>
</dbReference>
<feature type="region of interest" description="Disordered" evidence="11">
    <location>
        <begin position="155"/>
        <end position="238"/>
    </location>
</feature>
<feature type="compositionally biased region" description="Low complexity" evidence="11">
    <location>
        <begin position="1"/>
        <end position="21"/>
    </location>
</feature>
<comment type="domain">
    <text evidence="10">The DHHC domain is required for palmitoyltransferase activity.</text>
</comment>
<comment type="catalytic activity">
    <reaction evidence="9 10">
        <text>L-cysteinyl-[protein] + hexadecanoyl-CoA = S-hexadecanoyl-L-cysteinyl-[protein] + CoA</text>
        <dbReference type="Rhea" id="RHEA:36683"/>
        <dbReference type="Rhea" id="RHEA-COMP:10131"/>
        <dbReference type="Rhea" id="RHEA-COMP:11032"/>
        <dbReference type="ChEBI" id="CHEBI:29950"/>
        <dbReference type="ChEBI" id="CHEBI:57287"/>
        <dbReference type="ChEBI" id="CHEBI:57379"/>
        <dbReference type="ChEBI" id="CHEBI:74151"/>
        <dbReference type="EC" id="2.3.1.225"/>
    </reaction>
</comment>
<evidence type="ECO:0000256" key="10">
    <source>
        <dbReference type="RuleBase" id="RU079119"/>
    </source>
</evidence>
<evidence type="ECO:0000259" key="12">
    <source>
        <dbReference type="Pfam" id="PF01529"/>
    </source>
</evidence>
<dbReference type="InterPro" id="IPR001594">
    <property type="entry name" value="Palmitoyltrfase_DHHC"/>
</dbReference>
<evidence type="ECO:0000256" key="11">
    <source>
        <dbReference type="SAM" id="MobiDB-lite"/>
    </source>
</evidence>
<gene>
    <name evidence="13" type="ORF">SERLADRAFT_452180</name>
</gene>
<dbReference type="GO" id="GO:0016020">
    <property type="term" value="C:membrane"/>
    <property type="evidence" value="ECO:0007669"/>
    <property type="project" value="UniProtKB-SubCell"/>
</dbReference>
<feature type="region of interest" description="Disordered" evidence="11">
    <location>
        <begin position="354"/>
        <end position="374"/>
    </location>
</feature>
<dbReference type="OrthoDB" id="9909019at2759"/>
<evidence type="ECO:0000256" key="4">
    <source>
        <dbReference type="ARBA" id="ARBA00022989"/>
    </source>
</evidence>
<evidence type="ECO:0000256" key="3">
    <source>
        <dbReference type="ARBA" id="ARBA00022692"/>
    </source>
</evidence>
<feature type="compositionally biased region" description="Polar residues" evidence="11">
    <location>
        <begin position="217"/>
        <end position="238"/>
    </location>
</feature>
<evidence type="ECO:0000256" key="9">
    <source>
        <dbReference type="ARBA" id="ARBA00048048"/>
    </source>
</evidence>
<dbReference type="GO" id="GO:0005783">
    <property type="term" value="C:endoplasmic reticulum"/>
    <property type="evidence" value="ECO:0007669"/>
    <property type="project" value="TreeGrafter"/>
</dbReference>
<organism>
    <name type="scientific">Serpula lacrymans var. lacrymans (strain S7.9)</name>
    <name type="common">Dry rot fungus</name>
    <dbReference type="NCBI Taxonomy" id="578457"/>
    <lineage>
        <taxon>Eukaryota</taxon>
        <taxon>Fungi</taxon>
        <taxon>Dikarya</taxon>
        <taxon>Basidiomycota</taxon>
        <taxon>Agaricomycotina</taxon>
        <taxon>Agaricomycetes</taxon>
        <taxon>Agaricomycetidae</taxon>
        <taxon>Boletales</taxon>
        <taxon>Coniophorineae</taxon>
        <taxon>Serpulaceae</taxon>
        <taxon>Serpula</taxon>
    </lineage>
</organism>
<comment type="subcellular location">
    <subcellularLocation>
        <location evidence="1">Membrane</location>
        <topology evidence="1">Multi-pass membrane protein</topology>
    </subcellularLocation>
</comment>
<keyword evidence="2 10" id="KW-0808">Transferase</keyword>
<evidence type="ECO:0000256" key="7">
    <source>
        <dbReference type="ARBA" id="ARBA00023288"/>
    </source>
</evidence>
<sequence length="591" mass="64212">MASFQSSHSLSSPSSALSPQPAKKKRPAQLPLPSSNFSATPAQRLQAISTSSHSTTHAGGILPSASFFHPSRPNRTSSEMSVNEVLPTFVSAPDQIQLAPLTHQISHESDDIGSVGGPASTGDLHRQLSKRMKRSREPLLPMTSRNVVVNIAPLRPSLQRDTSQRSVVRSDSHHSTNPPAGHRVRSSLERIFRGMSIDSVRKSGSSPGHTLDLKYKPSSSPPMTRTLSVSPSRPQTAMSETRQRVFISAPPTEPSCSEVPLSPRARRYKQHPSRNTFFCGGHLLTGGDSPWAFIASLIAAFGISGAWFGTTCVWWWHNESPAVAAVGAYMCLLTLSSMFATAFRDPGILPRNLDPDPPLPSTSPSDGGVRAPLPRDLKVRNDTVRVKYCATCKTYRPPRSSHCKMCDNCVDGCDHHCQWVNNCVGRRNYTSFFVFLFSSVITLSLIICTAAIHIYLVTRREHVDFKEALSKGTGAGSAVVFILSIVVILPVTALLGYHVRLLSLNVTTIEQIRNQAHKTLVPGVAPPNPFSYGSWRYNLAELLCHPAGFSWLDGSGVATVDKRQVNPGLEEAAVGLGLGWEGDDTERAAEC</sequence>
<dbReference type="InterPro" id="IPR039859">
    <property type="entry name" value="PFA4/ZDH16/20/ERF2-like"/>
</dbReference>
<dbReference type="GeneID" id="18816812"/>
<dbReference type="KEGG" id="sla:SERLADRAFT_452180"/>
<evidence type="ECO:0000256" key="8">
    <source>
        <dbReference type="ARBA" id="ARBA00023315"/>
    </source>
</evidence>
<proteinExistence type="inferred from homology"/>
<keyword evidence="3 10" id="KW-0812">Transmembrane</keyword>
<dbReference type="AlphaFoldDB" id="F8P6G8"/>
<comment type="similarity">
    <text evidence="10">Belongs to the DHHC palmitoyltransferase family.</text>
</comment>
<feature type="compositionally biased region" description="Polar residues" evidence="11">
    <location>
        <begin position="32"/>
        <end position="48"/>
    </location>
</feature>
<dbReference type="Proteomes" id="UP000008064">
    <property type="component" value="Unassembled WGS sequence"/>
</dbReference>
<evidence type="ECO:0000256" key="1">
    <source>
        <dbReference type="ARBA" id="ARBA00004141"/>
    </source>
</evidence>
<feature type="region of interest" description="Disordered" evidence="11">
    <location>
        <begin position="1"/>
        <end position="56"/>
    </location>
</feature>
<keyword evidence="8 10" id="KW-0012">Acyltransferase</keyword>
<feature type="transmembrane region" description="Helical" evidence="10">
    <location>
        <begin position="476"/>
        <end position="497"/>
    </location>
</feature>
<keyword evidence="7" id="KW-0449">Lipoprotein</keyword>